<protein>
    <submittedName>
        <fullName evidence="2">Uncharacterized protein</fullName>
    </submittedName>
</protein>
<feature type="transmembrane region" description="Helical" evidence="1">
    <location>
        <begin position="12"/>
        <end position="33"/>
    </location>
</feature>
<dbReference type="AlphaFoldDB" id="A0A7J6WKX1"/>
<evidence type="ECO:0000313" key="3">
    <source>
        <dbReference type="Proteomes" id="UP000554482"/>
    </source>
</evidence>
<organism evidence="2 3">
    <name type="scientific">Thalictrum thalictroides</name>
    <name type="common">Rue-anemone</name>
    <name type="synonym">Anemone thalictroides</name>
    <dbReference type="NCBI Taxonomy" id="46969"/>
    <lineage>
        <taxon>Eukaryota</taxon>
        <taxon>Viridiplantae</taxon>
        <taxon>Streptophyta</taxon>
        <taxon>Embryophyta</taxon>
        <taxon>Tracheophyta</taxon>
        <taxon>Spermatophyta</taxon>
        <taxon>Magnoliopsida</taxon>
        <taxon>Ranunculales</taxon>
        <taxon>Ranunculaceae</taxon>
        <taxon>Thalictroideae</taxon>
        <taxon>Thalictrum</taxon>
    </lineage>
</organism>
<keyword evidence="1" id="KW-1133">Transmembrane helix</keyword>
<dbReference type="Proteomes" id="UP000554482">
    <property type="component" value="Unassembled WGS sequence"/>
</dbReference>
<comment type="caution">
    <text evidence="2">The sequence shown here is derived from an EMBL/GenBank/DDBJ whole genome shotgun (WGS) entry which is preliminary data.</text>
</comment>
<name>A0A7J6WKX1_THATH</name>
<dbReference type="EMBL" id="JABWDY010015568">
    <property type="protein sequence ID" value="KAF5196752.1"/>
    <property type="molecule type" value="Genomic_DNA"/>
</dbReference>
<sequence length="71" mass="8047">MMDHPAMSINEKMQVSFCFSFFNSIFVGGSFYMRVSFCKASFSLSSLPPGFGAKAIDFKKLAEDIDLFWIK</sequence>
<evidence type="ECO:0000313" key="2">
    <source>
        <dbReference type="EMBL" id="KAF5196752.1"/>
    </source>
</evidence>
<reference evidence="2 3" key="1">
    <citation type="submission" date="2020-06" db="EMBL/GenBank/DDBJ databases">
        <title>Transcriptomic and genomic resources for Thalictrum thalictroides and T. hernandezii: Facilitating candidate gene discovery in an emerging model plant lineage.</title>
        <authorList>
            <person name="Arias T."/>
            <person name="Riano-Pachon D.M."/>
            <person name="Di Stilio V.S."/>
        </authorList>
    </citation>
    <scope>NUCLEOTIDE SEQUENCE [LARGE SCALE GENOMIC DNA]</scope>
    <source>
        <strain evidence="3">cv. WT478/WT964</strain>
        <tissue evidence="2">Leaves</tissue>
    </source>
</reference>
<keyword evidence="3" id="KW-1185">Reference proteome</keyword>
<feature type="non-terminal residue" evidence="2">
    <location>
        <position position="1"/>
    </location>
</feature>
<keyword evidence="1" id="KW-0812">Transmembrane</keyword>
<accession>A0A7J6WKX1</accession>
<proteinExistence type="predicted"/>
<evidence type="ECO:0000256" key="1">
    <source>
        <dbReference type="SAM" id="Phobius"/>
    </source>
</evidence>
<gene>
    <name evidence="2" type="ORF">FRX31_013662</name>
</gene>
<keyword evidence="1" id="KW-0472">Membrane</keyword>